<gene>
    <name evidence="4" type="ORF">QYE76_001155</name>
</gene>
<accession>A0AAD8RK38</accession>
<dbReference type="CDD" id="cd16461">
    <property type="entry name" value="RING-H2_EL5-like"/>
    <property type="match status" value="1"/>
</dbReference>
<dbReference type="Pfam" id="PF13639">
    <property type="entry name" value="zf-RING_2"/>
    <property type="match status" value="1"/>
</dbReference>
<evidence type="ECO:0000256" key="2">
    <source>
        <dbReference type="SAM" id="Phobius"/>
    </source>
</evidence>
<name>A0AAD8RK38_LOLMU</name>
<dbReference type="InterPro" id="IPR001841">
    <property type="entry name" value="Znf_RING"/>
</dbReference>
<evidence type="ECO:0000313" key="4">
    <source>
        <dbReference type="EMBL" id="KAK1626840.1"/>
    </source>
</evidence>
<keyword evidence="2" id="KW-0472">Membrane</keyword>
<dbReference type="InterPro" id="IPR045899">
    <property type="entry name" value="ATL71-like"/>
</dbReference>
<dbReference type="PANTHER" id="PTHR46719">
    <property type="entry name" value="TRANSCRIPTION FACTOR C2H2 FAMILY-RELATED"/>
    <property type="match status" value="1"/>
</dbReference>
<dbReference type="Gene3D" id="3.30.40.10">
    <property type="entry name" value="Zinc/RING finger domain, C3HC4 (zinc finger)"/>
    <property type="match status" value="1"/>
</dbReference>
<proteinExistence type="predicted"/>
<keyword evidence="1" id="KW-0479">Metal-binding</keyword>
<organism evidence="4 5">
    <name type="scientific">Lolium multiflorum</name>
    <name type="common">Italian ryegrass</name>
    <name type="synonym">Lolium perenne subsp. multiflorum</name>
    <dbReference type="NCBI Taxonomy" id="4521"/>
    <lineage>
        <taxon>Eukaryota</taxon>
        <taxon>Viridiplantae</taxon>
        <taxon>Streptophyta</taxon>
        <taxon>Embryophyta</taxon>
        <taxon>Tracheophyta</taxon>
        <taxon>Spermatophyta</taxon>
        <taxon>Magnoliopsida</taxon>
        <taxon>Liliopsida</taxon>
        <taxon>Poales</taxon>
        <taxon>Poaceae</taxon>
        <taxon>BOP clade</taxon>
        <taxon>Pooideae</taxon>
        <taxon>Poodae</taxon>
        <taxon>Poeae</taxon>
        <taxon>Poeae Chloroplast Group 2 (Poeae type)</taxon>
        <taxon>Loliodinae</taxon>
        <taxon>Loliinae</taxon>
        <taxon>Lolium</taxon>
    </lineage>
</organism>
<reference evidence="4" key="1">
    <citation type="submission" date="2023-07" db="EMBL/GenBank/DDBJ databases">
        <title>A chromosome-level genome assembly of Lolium multiflorum.</title>
        <authorList>
            <person name="Chen Y."/>
            <person name="Copetti D."/>
            <person name="Kolliker R."/>
            <person name="Studer B."/>
        </authorList>
    </citation>
    <scope>NUCLEOTIDE SEQUENCE</scope>
    <source>
        <strain evidence="4">02402/16</strain>
        <tissue evidence="4">Leaf</tissue>
    </source>
</reference>
<sequence length="155" mass="16678">MSGDSVLVGASIAMLVVLSLATFFCANRRRRAVHGSSSQRSVVNDVELGRGGCATAAAGLEEEVLAAYPTTVYSSSAATVGERSTREEAPDDETTCAVCLAEYADGDELRRLPGCHHSFHRRCVDDWLRRRPTCPLCRTPPAVSACMQTQQSDAR</sequence>
<dbReference type="EMBL" id="JAUUTY010000005">
    <property type="protein sequence ID" value="KAK1626840.1"/>
    <property type="molecule type" value="Genomic_DNA"/>
</dbReference>
<evidence type="ECO:0000259" key="3">
    <source>
        <dbReference type="PROSITE" id="PS50089"/>
    </source>
</evidence>
<keyword evidence="1" id="KW-0863">Zinc-finger</keyword>
<protein>
    <recommendedName>
        <fullName evidence="3">RING-type domain-containing protein</fullName>
    </recommendedName>
</protein>
<keyword evidence="5" id="KW-1185">Reference proteome</keyword>
<dbReference type="Proteomes" id="UP001231189">
    <property type="component" value="Unassembled WGS sequence"/>
</dbReference>
<dbReference type="SUPFAM" id="SSF57850">
    <property type="entry name" value="RING/U-box"/>
    <property type="match status" value="1"/>
</dbReference>
<feature type="transmembrane region" description="Helical" evidence="2">
    <location>
        <begin position="6"/>
        <end position="26"/>
    </location>
</feature>
<keyword evidence="2" id="KW-1133">Transmembrane helix</keyword>
<feature type="domain" description="RING-type" evidence="3">
    <location>
        <begin position="96"/>
        <end position="138"/>
    </location>
</feature>
<dbReference type="SMART" id="SM00184">
    <property type="entry name" value="RING"/>
    <property type="match status" value="1"/>
</dbReference>
<dbReference type="AlphaFoldDB" id="A0AAD8RK38"/>
<keyword evidence="1" id="KW-0862">Zinc</keyword>
<dbReference type="PROSITE" id="PS50089">
    <property type="entry name" value="ZF_RING_2"/>
    <property type="match status" value="1"/>
</dbReference>
<comment type="caution">
    <text evidence="4">The sequence shown here is derived from an EMBL/GenBank/DDBJ whole genome shotgun (WGS) entry which is preliminary data.</text>
</comment>
<evidence type="ECO:0000313" key="5">
    <source>
        <dbReference type="Proteomes" id="UP001231189"/>
    </source>
</evidence>
<dbReference type="GO" id="GO:0008270">
    <property type="term" value="F:zinc ion binding"/>
    <property type="evidence" value="ECO:0007669"/>
    <property type="project" value="UniProtKB-KW"/>
</dbReference>
<keyword evidence="2" id="KW-0812">Transmembrane</keyword>
<evidence type="ECO:0000256" key="1">
    <source>
        <dbReference type="PROSITE-ProRule" id="PRU00175"/>
    </source>
</evidence>
<dbReference type="PANTHER" id="PTHR46719:SF26">
    <property type="entry name" value="RING-TYPE DOMAIN-CONTAINING PROTEIN"/>
    <property type="match status" value="1"/>
</dbReference>
<dbReference type="InterPro" id="IPR013083">
    <property type="entry name" value="Znf_RING/FYVE/PHD"/>
</dbReference>